<sequence length="357" mass="39903">MRGFTLVELLVSMTVLSVLMIFLAQVLSDTQRTWGQARARVGEFRESRAAFEAIARRLSQVTLNSYWGYKLDSNGTPTLYHRQSELHYVSGPAAALLPDAQHTAGHAVFFQAPLGETLDTSATASSSSLENLLNGWGWYAQYESDLPRRPDFLGPDVAHPEKKRFRLMEFRQPTEKLALYGVVPDPKGGSMPVPWVEAQTGRDALYQWFRDSLEVDSQPVAENVLAVLIQPVWPATTGKTGASIDAAANYLYDTRRYQWPETSTEAIHSRHQLPPVLRLTLIALDEREWSAFDTAKADALALELTGLVNNTLFQKSADYEQDLQRLEAELGQRKLSFRVFSTAVQIPAAKLTSSLED</sequence>
<dbReference type="EMBL" id="QNRR01000012">
    <property type="protein sequence ID" value="RBP38150.1"/>
    <property type="molecule type" value="Genomic_DNA"/>
</dbReference>
<dbReference type="PROSITE" id="PS00409">
    <property type="entry name" value="PROKAR_NTER_METHYL"/>
    <property type="match status" value="1"/>
</dbReference>
<dbReference type="AlphaFoldDB" id="A0A366H7L9"/>
<proteinExistence type="predicted"/>
<keyword evidence="1" id="KW-1133">Transmembrane helix</keyword>
<evidence type="ECO:0000256" key="1">
    <source>
        <dbReference type="SAM" id="Phobius"/>
    </source>
</evidence>
<comment type="caution">
    <text evidence="2">The sequence shown here is derived from an EMBL/GenBank/DDBJ whole genome shotgun (WGS) entry which is preliminary data.</text>
</comment>
<feature type="transmembrane region" description="Helical" evidence="1">
    <location>
        <begin position="6"/>
        <end position="28"/>
    </location>
</feature>
<dbReference type="NCBIfam" id="TIGR02532">
    <property type="entry name" value="IV_pilin_GFxxxE"/>
    <property type="match status" value="1"/>
</dbReference>
<keyword evidence="1" id="KW-0812">Transmembrane</keyword>
<keyword evidence="1" id="KW-0472">Membrane</keyword>
<protein>
    <submittedName>
        <fullName evidence="2">Uncharacterized protein (TIGR02599 family)</fullName>
    </submittedName>
</protein>
<accession>A0A366H7L9</accession>
<name>A0A366H7L9_9BACT</name>
<reference evidence="2 3" key="1">
    <citation type="submission" date="2018-06" db="EMBL/GenBank/DDBJ databases">
        <title>Genomic Encyclopedia of Type Strains, Phase IV (KMG-IV): sequencing the most valuable type-strain genomes for metagenomic binning, comparative biology and taxonomic classification.</title>
        <authorList>
            <person name="Goeker M."/>
        </authorList>
    </citation>
    <scope>NUCLEOTIDE SEQUENCE [LARGE SCALE GENOMIC DNA]</scope>
    <source>
        <strain evidence="2 3">DSM 25532</strain>
    </source>
</reference>
<gene>
    <name evidence="2" type="ORF">DES53_112148</name>
</gene>
<dbReference type="NCBIfam" id="TIGR02599">
    <property type="entry name" value="Verru_Chthon cassette protein C"/>
    <property type="match status" value="1"/>
</dbReference>
<evidence type="ECO:0000313" key="3">
    <source>
        <dbReference type="Proteomes" id="UP000253426"/>
    </source>
</evidence>
<dbReference type="InterPro" id="IPR019839">
    <property type="entry name" value="Verru/Chthon_C"/>
</dbReference>
<evidence type="ECO:0000313" key="2">
    <source>
        <dbReference type="EMBL" id="RBP38150.1"/>
    </source>
</evidence>
<dbReference type="Pfam" id="PF07963">
    <property type="entry name" value="N_methyl"/>
    <property type="match status" value="1"/>
</dbReference>
<keyword evidence="3" id="KW-1185">Reference proteome</keyword>
<dbReference type="InterPro" id="IPR012902">
    <property type="entry name" value="N_methyl_site"/>
</dbReference>
<organism evidence="2 3">
    <name type="scientific">Roseimicrobium gellanilyticum</name>
    <dbReference type="NCBI Taxonomy" id="748857"/>
    <lineage>
        <taxon>Bacteria</taxon>
        <taxon>Pseudomonadati</taxon>
        <taxon>Verrucomicrobiota</taxon>
        <taxon>Verrucomicrobiia</taxon>
        <taxon>Verrucomicrobiales</taxon>
        <taxon>Verrucomicrobiaceae</taxon>
        <taxon>Roseimicrobium</taxon>
    </lineage>
</organism>
<dbReference type="Proteomes" id="UP000253426">
    <property type="component" value="Unassembled WGS sequence"/>
</dbReference>